<sequence length="223" mass="24979">MDAHYHLGWIDYVVIGLTLLISTAIGLKFQFSGNRQRTTREYLLAGKNMSIFPVVMSITVTMLSAITLLGIPMETYRFGMKYALIVIPFSIGTILAAVIITPVYFNCRVSTTYEFLELRYGKTTRYAVSALFIIQMVLFMAVVLYAPVLALSAVTDLSIEASIVIFGLVCSFYCAVSPVFSPIGKCPTGHGHNLYDPETIEWFSLPLFSHEFYFCQQRSKNIA</sequence>
<evidence type="ECO:0000256" key="5">
    <source>
        <dbReference type="ARBA" id="ARBA00022692"/>
    </source>
</evidence>
<dbReference type="GO" id="GO:0005886">
    <property type="term" value="C:plasma membrane"/>
    <property type="evidence" value="ECO:0007669"/>
    <property type="project" value="UniProtKB-SubCell"/>
</dbReference>
<evidence type="ECO:0000256" key="11">
    <source>
        <dbReference type="RuleBase" id="RU362091"/>
    </source>
</evidence>
<protein>
    <submittedName>
        <fullName evidence="13">Sodium-dependent multivitamin transporter</fullName>
    </submittedName>
</protein>
<evidence type="ECO:0000256" key="7">
    <source>
        <dbReference type="ARBA" id="ARBA00023053"/>
    </source>
</evidence>
<dbReference type="OrthoDB" id="6433637at2759"/>
<evidence type="ECO:0000256" key="6">
    <source>
        <dbReference type="ARBA" id="ARBA00022989"/>
    </source>
</evidence>
<organism evidence="13 14">
    <name type="scientific">Araneus ventricosus</name>
    <name type="common">Orbweaver spider</name>
    <name type="synonym">Epeira ventricosa</name>
    <dbReference type="NCBI Taxonomy" id="182803"/>
    <lineage>
        <taxon>Eukaryota</taxon>
        <taxon>Metazoa</taxon>
        <taxon>Ecdysozoa</taxon>
        <taxon>Arthropoda</taxon>
        <taxon>Chelicerata</taxon>
        <taxon>Arachnida</taxon>
        <taxon>Araneae</taxon>
        <taxon>Araneomorphae</taxon>
        <taxon>Entelegynae</taxon>
        <taxon>Araneoidea</taxon>
        <taxon>Araneidae</taxon>
        <taxon>Araneus</taxon>
    </lineage>
</organism>
<dbReference type="InterPro" id="IPR001734">
    <property type="entry name" value="Na/solute_symporter"/>
</dbReference>
<keyword evidence="5 12" id="KW-0812">Transmembrane</keyword>
<feature type="transmembrane region" description="Helical" evidence="12">
    <location>
        <begin position="51"/>
        <end position="71"/>
    </location>
</feature>
<keyword evidence="7" id="KW-0915">Sodium</keyword>
<name>A0A4Y2RZU9_ARAVE</name>
<evidence type="ECO:0000256" key="2">
    <source>
        <dbReference type="ARBA" id="ARBA00006434"/>
    </source>
</evidence>
<evidence type="ECO:0000256" key="10">
    <source>
        <dbReference type="ARBA" id="ARBA00023201"/>
    </source>
</evidence>
<evidence type="ECO:0000313" key="13">
    <source>
        <dbReference type="EMBL" id="GBN80759.1"/>
    </source>
</evidence>
<feature type="transmembrane region" description="Helical" evidence="12">
    <location>
        <begin position="12"/>
        <end position="31"/>
    </location>
</feature>
<reference evidence="13 14" key="1">
    <citation type="journal article" date="2019" name="Sci. Rep.">
        <title>Orb-weaving spider Araneus ventricosus genome elucidates the spidroin gene catalogue.</title>
        <authorList>
            <person name="Kono N."/>
            <person name="Nakamura H."/>
            <person name="Ohtoshi R."/>
            <person name="Moran D.A.P."/>
            <person name="Shinohara A."/>
            <person name="Yoshida Y."/>
            <person name="Fujiwara M."/>
            <person name="Mori M."/>
            <person name="Tomita M."/>
            <person name="Arakawa K."/>
        </authorList>
    </citation>
    <scope>NUCLEOTIDE SEQUENCE [LARGE SCALE GENOMIC DNA]</scope>
</reference>
<dbReference type="InterPro" id="IPR038377">
    <property type="entry name" value="Na/Glc_symporter_sf"/>
</dbReference>
<dbReference type="Proteomes" id="UP000499080">
    <property type="component" value="Unassembled WGS sequence"/>
</dbReference>
<evidence type="ECO:0000256" key="8">
    <source>
        <dbReference type="ARBA" id="ARBA00023065"/>
    </source>
</evidence>
<keyword evidence="6 12" id="KW-1133">Transmembrane helix</keyword>
<evidence type="ECO:0000256" key="3">
    <source>
        <dbReference type="ARBA" id="ARBA00022448"/>
    </source>
</evidence>
<evidence type="ECO:0000256" key="9">
    <source>
        <dbReference type="ARBA" id="ARBA00023136"/>
    </source>
</evidence>
<feature type="transmembrane region" description="Helical" evidence="12">
    <location>
        <begin position="126"/>
        <end position="151"/>
    </location>
</feature>
<comment type="subcellular location">
    <subcellularLocation>
        <location evidence="1">Cell membrane</location>
        <topology evidence="1">Multi-pass membrane protein</topology>
    </subcellularLocation>
</comment>
<evidence type="ECO:0000256" key="4">
    <source>
        <dbReference type="ARBA" id="ARBA00022475"/>
    </source>
</evidence>
<proteinExistence type="inferred from homology"/>
<dbReference type="PANTHER" id="PTHR42985:SF40">
    <property type="entry name" value="LD47995P-RELATED"/>
    <property type="match status" value="1"/>
</dbReference>
<keyword evidence="8" id="KW-0406">Ion transport</keyword>
<keyword evidence="14" id="KW-1185">Reference proteome</keyword>
<dbReference type="EMBL" id="BGPR01019026">
    <property type="protein sequence ID" value="GBN80759.1"/>
    <property type="molecule type" value="Genomic_DNA"/>
</dbReference>
<dbReference type="GO" id="GO:0006814">
    <property type="term" value="P:sodium ion transport"/>
    <property type="evidence" value="ECO:0007669"/>
    <property type="project" value="UniProtKB-KW"/>
</dbReference>
<dbReference type="PANTHER" id="PTHR42985">
    <property type="entry name" value="SODIUM-COUPLED MONOCARBOXYLATE TRANSPORTER"/>
    <property type="match status" value="1"/>
</dbReference>
<keyword evidence="9 12" id="KW-0472">Membrane</keyword>
<keyword evidence="3" id="KW-0813">Transport</keyword>
<dbReference type="AlphaFoldDB" id="A0A4Y2RZU9"/>
<accession>A0A4Y2RZU9</accession>
<feature type="transmembrane region" description="Helical" evidence="12">
    <location>
        <begin position="83"/>
        <end position="105"/>
    </location>
</feature>
<dbReference type="PROSITE" id="PS50283">
    <property type="entry name" value="NA_SOLUT_SYMP_3"/>
    <property type="match status" value="1"/>
</dbReference>
<comment type="caution">
    <text evidence="13">The sequence shown here is derived from an EMBL/GenBank/DDBJ whole genome shotgun (WGS) entry which is preliminary data.</text>
</comment>
<evidence type="ECO:0000256" key="1">
    <source>
        <dbReference type="ARBA" id="ARBA00004651"/>
    </source>
</evidence>
<keyword evidence="10" id="KW-0739">Sodium transport</keyword>
<keyword evidence="4" id="KW-1003">Cell membrane</keyword>
<evidence type="ECO:0000313" key="14">
    <source>
        <dbReference type="Proteomes" id="UP000499080"/>
    </source>
</evidence>
<comment type="similarity">
    <text evidence="2 11">Belongs to the sodium:solute symporter (SSF) (TC 2.A.21) family.</text>
</comment>
<gene>
    <name evidence="13" type="primary">CG32669_20</name>
    <name evidence="13" type="ORF">AVEN_151136_1</name>
</gene>
<feature type="transmembrane region" description="Helical" evidence="12">
    <location>
        <begin position="157"/>
        <end position="176"/>
    </location>
</feature>
<evidence type="ECO:0000256" key="12">
    <source>
        <dbReference type="SAM" id="Phobius"/>
    </source>
</evidence>
<dbReference type="Pfam" id="PF00474">
    <property type="entry name" value="SSF"/>
    <property type="match status" value="1"/>
</dbReference>
<dbReference type="InterPro" id="IPR051163">
    <property type="entry name" value="Sodium:Solute_Symporter_SSF"/>
</dbReference>
<dbReference type="Gene3D" id="1.20.1730.10">
    <property type="entry name" value="Sodium/glucose cotransporter"/>
    <property type="match status" value="1"/>
</dbReference>
<dbReference type="GO" id="GO:0015293">
    <property type="term" value="F:symporter activity"/>
    <property type="evidence" value="ECO:0007669"/>
    <property type="project" value="TreeGrafter"/>
</dbReference>